<feature type="region of interest" description="Disordered" evidence="1">
    <location>
        <begin position="59"/>
        <end position="105"/>
    </location>
</feature>
<dbReference type="EMBL" id="LCWF01000002">
    <property type="protein sequence ID" value="KKY29185.1"/>
    <property type="molecule type" value="Genomic_DNA"/>
</dbReference>
<accession>A0A0G2HLI1</accession>
<feature type="compositionally biased region" description="Polar residues" evidence="1">
    <location>
        <begin position="68"/>
        <end position="87"/>
    </location>
</feature>
<evidence type="ECO:0000313" key="3">
    <source>
        <dbReference type="Proteomes" id="UP000053317"/>
    </source>
</evidence>
<feature type="region of interest" description="Disordered" evidence="1">
    <location>
        <begin position="1"/>
        <end position="32"/>
    </location>
</feature>
<comment type="caution">
    <text evidence="2">The sequence shown here is derived from an EMBL/GenBank/DDBJ whole genome shotgun (WGS) entry which is preliminary data.</text>
</comment>
<organism evidence="2 3">
    <name type="scientific">Phaeomoniella chlamydospora</name>
    <name type="common">Phaeoacremonium chlamydosporum</name>
    <dbReference type="NCBI Taxonomy" id="158046"/>
    <lineage>
        <taxon>Eukaryota</taxon>
        <taxon>Fungi</taxon>
        <taxon>Dikarya</taxon>
        <taxon>Ascomycota</taxon>
        <taxon>Pezizomycotina</taxon>
        <taxon>Eurotiomycetes</taxon>
        <taxon>Chaetothyriomycetidae</taxon>
        <taxon>Phaeomoniellales</taxon>
        <taxon>Phaeomoniellaceae</taxon>
        <taxon>Phaeomoniella</taxon>
    </lineage>
</organism>
<evidence type="ECO:0000256" key="1">
    <source>
        <dbReference type="SAM" id="MobiDB-lite"/>
    </source>
</evidence>
<proteinExistence type="predicted"/>
<dbReference type="OrthoDB" id="2530523at2759"/>
<name>A0A0G2HLI1_PHACM</name>
<keyword evidence="3" id="KW-1185">Reference proteome</keyword>
<feature type="compositionally biased region" description="Polar residues" evidence="1">
    <location>
        <begin position="95"/>
        <end position="105"/>
    </location>
</feature>
<reference evidence="2 3" key="2">
    <citation type="submission" date="2015-05" db="EMBL/GenBank/DDBJ databases">
        <authorList>
            <person name="Morales-Cruz A."/>
            <person name="Amrine K.C."/>
            <person name="Cantu D."/>
        </authorList>
    </citation>
    <scope>NUCLEOTIDE SEQUENCE [LARGE SCALE GENOMIC DNA]</scope>
    <source>
        <strain evidence="2">UCRPC4</strain>
    </source>
</reference>
<dbReference type="AlphaFoldDB" id="A0A0G2HLI1"/>
<reference evidence="2 3" key="1">
    <citation type="submission" date="2015-05" db="EMBL/GenBank/DDBJ databases">
        <title>Distinctive expansion of gene families associated with plant cell wall degradation and secondary metabolism in the genomes of grapevine trunk pathogens.</title>
        <authorList>
            <person name="Lawrence D.P."/>
            <person name="Travadon R."/>
            <person name="Rolshausen P.E."/>
            <person name="Baumgartner K."/>
        </authorList>
    </citation>
    <scope>NUCLEOTIDE SEQUENCE [LARGE SCALE GENOMIC DNA]</scope>
    <source>
        <strain evidence="2">UCRPC4</strain>
    </source>
</reference>
<dbReference type="Proteomes" id="UP000053317">
    <property type="component" value="Unassembled WGS sequence"/>
</dbReference>
<gene>
    <name evidence="2" type="ORF">UCRPC4_g00091</name>
</gene>
<sequence>MMPNGAFPGQIPSQNQGQAQGLVPPLSPKSATREKLRVTILLDINSSLLQEIISLQAQGKAGLPGQPSPTNEGSPNPATDPQSSVSGSPIDPSKPGSTGVKQQPSQECADCMRRLQANLSYLAAVADRHKRAAATFPASPAIMTPPPHLQSVRELYKKLNAVFPGALQALAKQNQMAMVQAQAQAHAQAQAQAQAQAMNSMQQGLS</sequence>
<evidence type="ECO:0000313" key="2">
    <source>
        <dbReference type="EMBL" id="KKY29185.1"/>
    </source>
</evidence>
<protein>
    <submittedName>
        <fullName evidence="2">Putative glutamine repeat protein-1</fullName>
    </submittedName>
</protein>